<dbReference type="GO" id="GO:0141153">
    <property type="term" value="F:glycerol-3-phosphate dehydrogenase (NADP+) activity"/>
    <property type="evidence" value="ECO:0007669"/>
    <property type="project" value="RHEA"/>
</dbReference>
<dbReference type="GO" id="GO:0046167">
    <property type="term" value="P:glycerol-3-phosphate biosynthetic process"/>
    <property type="evidence" value="ECO:0007669"/>
    <property type="project" value="UniProtKB-UniRule"/>
</dbReference>
<feature type="binding site" evidence="13">
    <location>
        <position position="281"/>
    </location>
    <ligand>
        <name>NADPH</name>
        <dbReference type="ChEBI" id="CHEBI:57783"/>
    </ligand>
</feature>
<dbReference type="PROSITE" id="PS00957">
    <property type="entry name" value="NAD_G3PDH"/>
    <property type="match status" value="1"/>
</dbReference>
<feature type="binding site" evidence="13">
    <location>
        <position position="246"/>
    </location>
    <ligand>
        <name>sn-glycerol 3-phosphate</name>
        <dbReference type="ChEBI" id="CHEBI:57597"/>
    </ligand>
</feature>
<evidence type="ECO:0000256" key="14">
    <source>
        <dbReference type="PIRSR" id="PIRSR000114-1"/>
    </source>
</evidence>
<dbReference type="AlphaFoldDB" id="A0A371IYJ4"/>
<feature type="binding site" evidence="13">
    <location>
        <position position="140"/>
    </location>
    <ligand>
        <name>sn-glycerol 3-phosphate</name>
        <dbReference type="ChEBI" id="CHEBI:57597"/>
    </ligand>
</feature>
<organism evidence="20 21">
    <name type="scientific">Romboutsia weinsteinii</name>
    <dbReference type="NCBI Taxonomy" id="2020949"/>
    <lineage>
        <taxon>Bacteria</taxon>
        <taxon>Bacillati</taxon>
        <taxon>Bacillota</taxon>
        <taxon>Clostridia</taxon>
        <taxon>Peptostreptococcales</taxon>
        <taxon>Peptostreptococcaceae</taxon>
        <taxon>Romboutsia</taxon>
    </lineage>
</organism>
<feature type="binding site" evidence="16">
    <location>
        <position position="142"/>
    </location>
    <ligand>
        <name>NAD(+)</name>
        <dbReference type="ChEBI" id="CHEBI:57540"/>
    </ligand>
</feature>
<evidence type="ECO:0000256" key="5">
    <source>
        <dbReference type="ARBA" id="ARBA00023027"/>
    </source>
</evidence>
<dbReference type="Gene3D" id="1.10.1040.10">
    <property type="entry name" value="N-(1-d-carboxylethyl)-l-norvaline Dehydrogenase, domain 2"/>
    <property type="match status" value="1"/>
</dbReference>
<comment type="subcellular location">
    <subcellularLocation>
        <location evidence="13">Cytoplasm</location>
    </subcellularLocation>
</comment>
<evidence type="ECO:0000256" key="8">
    <source>
        <dbReference type="ARBA" id="ARBA00023264"/>
    </source>
</evidence>
<evidence type="ECO:0000256" key="15">
    <source>
        <dbReference type="PIRSR" id="PIRSR000114-2"/>
    </source>
</evidence>
<dbReference type="SUPFAM" id="SSF51735">
    <property type="entry name" value="NAD(P)-binding Rossmann-fold domains"/>
    <property type="match status" value="1"/>
</dbReference>
<comment type="caution">
    <text evidence="13">Lacks conserved residue(s) required for the propagation of feature annotation.</text>
</comment>
<comment type="similarity">
    <text evidence="1 13 17">Belongs to the NAD-dependent glycerol-3-phosphate dehydrogenase family.</text>
</comment>
<proteinExistence type="inferred from homology"/>
<feature type="binding site" evidence="15">
    <location>
        <position position="110"/>
    </location>
    <ligand>
        <name>substrate</name>
    </ligand>
</feature>
<feature type="binding site" evidence="13">
    <location>
        <position position="256"/>
    </location>
    <ligand>
        <name>sn-glycerol 3-phosphate</name>
        <dbReference type="ChEBI" id="CHEBI:57597"/>
    </ligand>
</feature>
<dbReference type="Gene3D" id="3.40.50.720">
    <property type="entry name" value="NAD(P)-binding Rossmann-like Domain"/>
    <property type="match status" value="1"/>
</dbReference>
<dbReference type="FunFam" id="3.40.50.720:FF:000019">
    <property type="entry name" value="Glycerol-3-phosphate dehydrogenase [NAD(P)+]"/>
    <property type="match status" value="1"/>
</dbReference>
<feature type="binding site" evidence="13">
    <location>
        <position position="142"/>
    </location>
    <ligand>
        <name>NADPH</name>
        <dbReference type="ChEBI" id="CHEBI:57783"/>
    </ligand>
</feature>
<feature type="binding site" evidence="16">
    <location>
        <begin position="12"/>
        <end position="17"/>
    </location>
    <ligand>
        <name>NAD(+)</name>
        <dbReference type="ChEBI" id="CHEBI:57540"/>
    </ligand>
</feature>
<feature type="binding site" evidence="13">
    <location>
        <position position="193"/>
    </location>
    <ligand>
        <name>sn-glycerol 3-phosphate</name>
        <dbReference type="ChEBI" id="CHEBI:57597"/>
    </ligand>
</feature>
<evidence type="ECO:0000256" key="1">
    <source>
        <dbReference type="ARBA" id="ARBA00011009"/>
    </source>
</evidence>
<dbReference type="UniPathway" id="UPA00940"/>
<dbReference type="Pfam" id="PF07479">
    <property type="entry name" value="NAD_Gly3P_dh_C"/>
    <property type="match status" value="1"/>
</dbReference>
<evidence type="ECO:0000256" key="16">
    <source>
        <dbReference type="PIRSR" id="PIRSR000114-3"/>
    </source>
</evidence>
<keyword evidence="13" id="KW-0963">Cytoplasm</keyword>
<dbReference type="OrthoDB" id="9812273at2"/>
<feature type="binding site" evidence="13">
    <location>
        <position position="16"/>
    </location>
    <ligand>
        <name>NADPH</name>
        <dbReference type="ChEBI" id="CHEBI:57783"/>
    </ligand>
</feature>
<evidence type="ECO:0000256" key="2">
    <source>
        <dbReference type="ARBA" id="ARBA00022516"/>
    </source>
</evidence>
<feature type="binding site" evidence="15">
    <location>
        <begin position="257"/>
        <end position="258"/>
    </location>
    <ligand>
        <name>substrate</name>
    </ligand>
</feature>
<feature type="binding site" evidence="16">
    <location>
        <position position="257"/>
    </location>
    <ligand>
        <name>NAD(+)</name>
        <dbReference type="ChEBI" id="CHEBI:57540"/>
    </ligand>
</feature>
<keyword evidence="6 13" id="KW-0443">Lipid metabolism</keyword>
<keyword evidence="5 13" id="KW-0520">NAD</keyword>
<evidence type="ECO:0000259" key="18">
    <source>
        <dbReference type="Pfam" id="PF01210"/>
    </source>
</evidence>
<evidence type="ECO:0000256" key="12">
    <source>
        <dbReference type="ARBA" id="ARBA00080511"/>
    </source>
</evidence>
<dbReference type="FunFam" id="1.10.1040.10:FF:000001">
    <property type="entry name" value="Glycerol-3-phosphate dehydrogenase [NAD(P)+]"/>
    <property type="match status" value="1"/>
</dbReference>
<comment type="catalytic activity">
    <reaction evidence="9">
        <text>sn-glycerol 3-phosphate + NADP(+) = dihydroxyacetone phosphate + NADPH + H(+)</text>
        <dbReference type="Rhea" id="RHEA:11096"/>
        <dbReference type="ChEBI" id="CHEBI:15378"/>
        <dbReference type="ChEBI" id="CHEBI:57597"/>
        <dbReference type="ChEBI" id="CHEBI:57642"/>
        <dbReference type="ChEBI" id="CHEBI:57783"/>
        <dbReference type="ChEBI" id="CHEBI:58349"/>
        <dbReference type="EC" id="1.1.1.94"/>
    </reaction>
    <physiologicalReaction direction="right-to-left" evidence="9">
        <dbReference type="Rhea" id="RHEA:11098"/>
    </physiologicalReaction>
</comment>
<dbReference type="GO" id="GO:0141152">
    <property type="term" value="F:glycerol-3-phosphate dehydrogenase (NAD+) activity"/>
    <property type="evidence" value="ECO:0007669"/>
    <property type="project" value="RHEA"/>
</dbReference>
<keyword evidence="7 13" id="KW-0594">Phospholipid biosynthesis</keyword>
<protein>
    <recommendedName>
        <fullName evidence="11 13">Glycerol-3-phosphate dehydrogenase [NAD(P)+]</fullName>
        <ecNumber evidence="10 13">1.1.1.94</ecNumber>
    </recommendedName>
    <alternativeName>
        <fullName evidence="13">NAD(P)(+)-dependent glycerol-3-phosphate dehydrogenase</fullName>
    </alternativeName>
    <alternativeName>
        <fullName evidence="12 13">NAD(P)H-dependent dihydroxyacetone-phosphate reductase</fullName>
    </alternativeName>
</protein>
<feature type="binding site" evidence="13">
    <location>
        <position position="257"/>
    </location>
    <ligand>
        <name>NADPH</name>
        <dbReference type="ChEBI" id="CHEBI:57783"/>
    </ligand>
</feature>
<dbReference type="GO" id="GO:0051287">
    <property type="term" value="F:NAD binding"/>
    <property type="evidence" value="ECO:0007669"/>
    <property type="project" value="InterPro"/>
</dbReference>
<evidence type="ECO:0000313" key="21">
    <source>
        <dbReference type="Proteomes" id="UP000215694"/>
    </source>
</evidence>
<comment type="pathway">
    <text evidence="13">Membrane lipid metabolism; glycerophospholipid metabolism.</text>
</comment>
<evidence type="ECO:0000256" key="6">
    <source>
        <dbReference type="ARBA" id="ARBA00023098"/>
    </source>
</evidence>
<evidence type="ECO:0000256" key="7">
    <source>
        <dbReference type="ARBA" id="ARBA00023209"/>
    </source>
</evidence>
<keyword evidence="4 13" id="KW-0560">Oxidoreductase</keyword>
<dbReference type="InterPro" id="IPR006109">
    <property type="entry name" value="G3P_DH_NAD-dep_C"/>
</dbReference>
<dbReference type="NCBIfam" id="NF000942">
    <property type="entry name" value="PRK00094.1-4"/>
    <property type="match status" value="1"/>
</dbReference>
<dbReference type="Proteomes" id="UP000215694">
    <property type="component" value="Unassembled WGS sequence"/>
</dbReference>
<dbReference type="PIRSF" id="PIRSF000114">
    <property type="entry name" value="Glycerol-3-P_dh"/>
    <property type="match status" value="1"/>
</dbReference>
<comment type="caution">
    <text evidence="20">The sequence shown here is derived from an EMBL/GenBank/DDBJ whole genome shotgun (WGS) entry which is preliminary data.</text>
</comment>
<evidence type="ECO:0000256" key="3">
    <source>
        <dbReference type="ARBA" id="ARBA00022857"/>
    </source>
</evidence>
<dbReference type="InterPro" id="IPR011128">
    <property type="entry name" value="G3P_DH_NAD-dep_N"/>
</dbReference>
<comment type="catalytic activity">
    <reaction evidence="13">
        <text>sn-glycerol 3-phosphate + NAD(+) = dihydroxyacetone phosphate + NADH + H(+)</text>
        <dbReference type="Rhea" id="RHEA:11092"/>
        <dbReference type="ChEBI" id="CHEBI:15378"/>
        <dbReference type="ChEBI" id="CHEBI:57540"/>
        <dbReference type="ChEBI" id="CHEBI:57597"/>
        <dbReference type="ChEBI" id="CHEBI:57642"/>
        <dbReference type="ChEBI" id="CHEBI:57945"/>
        <dbReference type="EC" id="1.1.1.94"/>
    </reaction>
</comment>
<dbReference type="GO" id="GO:0046168">
    <property type="term" value="P:glycerol-3-phosphate catabolic process"/>
    <property type="evidence" value="ECO:0007669"/>
    <property type="project" value="InterPro"/>
</dbReference>
<feature type="binding site" evidence="13">
    <location>
        <position position="15"/>
    </location>
    <ligand>
        <name>NADPH</name>
        <dbReference type="ChEBI" id="CHEBI:57783"/>
    </ligand>
</feature>
<keyword evidence="8 13" id="KW-1208">Phospholipid metabolism</keyword>
<dbReference type="NCBIfam" id="NF000941">
    <property type="entry name" value="PRK00094.1-3"/>
    <property type="match status" value="1"/>
</dbReference>
<dbReference type="EC" id="1.1.1.94" evidence="10 13"/>
<dbReference type="SUPFAM" id="SSF48179">
    <property type="entry name" value="6-phosphogluconate dehydrogenase C-terminal domain-like"/>
    <property type="match status" value="1"/>
</dbReference>
<feature type="domain" description="Glycerol-3-phosphate dehydrogenase NAD-dependent C-terminal" evidence="19">
    <location>
        <begin position="182"/>
        <end position="322"/>
    </location>
</feature>
<sequence>MVLSMEKMCVLGAGSWGSALALSLAKKGYEVSMWTLNEAQAEKVNRTKENTDYLPGVLFPNNITITTDMEEAILNSKIIVLAVPSQAIRSVCSQIKPFVKDEQILVDVAKGLEKGTGLRLSEVCKEELPNNPYVALSGPSHAEEVAKDIPTTVVVASEDIEVTQIVQDIFMSPKLRVYTNPDIVGVELGGALKNIIAFGAGVCDGLGYGDNTKAALMTRGIREISRLGIAMGADVSTFSGLSGIGDLIVTCTSMHSRNRRAGILIGQGKSLEETLAEVKMVVEGITATEVAYEVAKELNIDMPITNAIYSVLYKGLKPNDVVIDLMMRNKTHEIEEVVNDKLGL</sequence>
<dbReference type="PANTHER" id="PTHR11728">
    <property type="entry name" value="GLYCEROL-3-PHOSPHATE DEHYDROGENASE"/>
    <property type="match status" value="1"/>
</dbReference>
<comment type="function">
    <text evidence="13">Catalyzes the reduction of the glycolytic intermediate dihydroxyacetone phosphate (DHAP) to sn-glycerol 3-phosphate (G3P), the key precursor for phospholipid synthesis.</text>
</comment>
<evidence type="ECO:0000256" key="17">
    <source>
        <dbReference type="RuleBase" id="RU000437"/>
    </source>
</evidence>
<dbReference type="InterPro" id="IPR013328">
    <property type="entry name" value="6PGD_dom2"/>
</dbReference>
<dbReference type="EMBL" id="NOJY02000062">
    <property type="protein sequence ID" value="RDY25553.1"/>
    <property type="molecule type" value="Genomic_DNA"/>
</dbReference>
<feature type="binding site" evidence="13">
    <location>
        <position position="283"/>
    </location>
    <ligand>
        <name>NADPH</name>
        <dbReference type="ChEBI" id="CHEBI:57783"/>
    </ligand>
</feature>
<feature type="binding site" evidence="13">
    <location>
        <position position="110"/>
    </location>
    <ligand>
        <name>NADPH</name>
        <dbReference type="ChEBI" id="CHEBI:57783"/>
    </ligand>
</feature>
<dbReference type="InterPro" id="IPR006168">
    <property type="entry name" value="G3P_DH_NAD-dep"/>
</dbReference>
<feature type="binding site" evidence="13">
    <location>
        <position position="138"/>
    </location>
    <ligand>
        <name>sn-glycerol 3-phosphate</name>
        <dbReference type="ChEBI" id="CHEBI:57597"/>
    </ligand>
</feature>
<evidence type="ECO:0000256" key="13">
    <source>
        <dbReference type="HAMAP-Rule" id="MF_00394"/>
    </source>
</evidence>
<dbReference type="InterPro" id="IPR008927">
    <property type="entry name" value="6-PGluconate_DH-like_C_sf"/>
</dbReference>
<name>A0A371IYJ4_9FIRM</name>
<feature type="binding site" evidence="13">
    <location>
        <position position="258"/>
    </location>
    <ligand>
        <name>sn-glycerol 3-phosphate</name>
        <dbReference type="ChEBI" id="CHEBI:57597"/>
    </ligand>
</feature>
<keyword evidence="21" id="KW-1185">Reference proteome</keyword>
<feature type="binding site" evidence="13">
    <location>
        <position position="53"/>
    </location>
    <ligand>
        <name>NADPH</name>
        <dbReference type="ChEBI" id="CHEBI:57783"/>
    </ligand>
</feature>
<dbReference type="GO" id="GO:0005829">
    <property type="term" value="C:cytosol"/>
    <property type="evidence" value="ECO:0007669"/>
    <property type="project" value="TreeGrafter"/>
</dbReference>
<dbReference type="InterPro" id="IPR036291">
    <property type="entry name" value="NAD(P)-bd_dom_sf"/>
</dbReference>
<gene>
    <name evidence="13" type="primary">gpsA</name>
    <name evidence="20" type="ORF">CHL78_017555</name>
</gene>
<feature type="domain" description="Glycerol-3-phosphate dehydrogenase NAD-dependent N-terminal" evidence="18">
    <location>
        <begin position="7"/>
        <end position="161"/>
    </location>
</feature>
<evidence type="ECO:0000256" key="11">
    <source>
        <dbReference type="ARBA" id="ARBA00069372"/>
    </source>
</evidence>
<keyword evidence="2 13" id="KW-0444">Lipid biosynthesis</keyword>
<dbReference type="PRINTS" id="PR00077">
    <property type="entry name" value="GPDHDRGNASE"/>
</dbReference>
<feature type="binding site" evidence="13">
    <location>
        <position position="110"/>
    </location>
    <ligand>
        <name>sn-glycerol 3-phosphate</name>
        <dbReference type="ChEBI" id="CHEBI:57597"/>
    </ligand>
</feature>
<evidence type="ECO:0000256" key="4">
    <source>
        <dbReference type="ARBA" id="ARBA00023002"/>
    </source>
</evidence>
<dbReference type="HAMAP" id="MF_00394">
    <property type="entry name" value="NAD_Glyc3P_dehydrog"/>
    <property type="match status" value="1"/>
</dbReference>
<dbReference type="PANTHER" id="PTHR11728:SF1">
    <property type="entry name" value="GLYCEROL-3-PHOSPHATE DEHYDROGENASE [NAD(+)] 2, CHLOROPLASTIC"/>
    <property type="match status" value="1"/>
</dbReference>
<keyword evidence="13" id="KW-0547">Nucleotide-binding</keyword>
<reference evidence="20 21" key="1">
    <citation type="journal article" date="2017" name="Genome Announc.">
        <title>Draft Genome Sequence of Romboutsia weinsteinii sp. nov. Strain CCRI-19649(T) Isolated from Surface Water.</title>
        <authorList>
            <person name="Maheux A.F."/>
            <person name="Boudreau D.K."/>
            <person name="Berube E."/>
            <person name="Boissinot M."/>
            <person name="Cantin P."/>
            <person name="Raymond F."/>
            <person name="Corbeil J."/>
            <person name="Omar R.F."/>
            <person name="Bergeron M.G."/>
        </authorList>
    </citation>
    <scope>NUCLEOTIDE SEQUENCE [LARGE SCALE GENOMIC DNA]</scope>
    <source>
        <strain evidence="20 21">CCRI-19649</strain>
    </source>
</reference>
<evidence type="ECO:0000256" key="9">
    <source>
        <dbReference type="ARBA" id="ARBA00052716"/>
    </source>
</evidence>
<accession>A0A371IYJ4</accession>
<evidence type="ECO:0000313" key="20">
    <source>
        <dbReference type="EMBL" id="RDY25553.1"/>
    </source>
</evidence>
<dbReference type="Pfam" id="PF01210">
    <property type="entry name" value="NAD_Gly3P_dh_N"/>
    <property type="match status" value="1"/>
</dbReference>
<evidence type="ECO:0000259" key="19">
    <source>
        <dbReference type="Pfam" id="PF07479"/>
    </source>
</evidence>
<dbReference type="GO" id="GO:0006650">
    <property type="term" value="P:glycerophospholipid metabolic process"/>
    <property type="evidence" value="ECO:0007669"/>
    <property type="project" value="UniProtKB-UniRule"/>
</dbReference>
<dbReference type="GO" id="GO:0008654">
    <property type="term" value="P:phospholipid biosynthetic process"/>
    <property type="evidence" value="ECO:0007669"/>
    <property type="project" value="UniProtKB-KW"/>
</dbReference>
<evidence type="ECO:0000256" key="10">
    <source>
        <dbReference type="ARBA" id="ARBA00066687"/>
    </source>
</evidence>
<keyword evidence="3 13" id="KW-0521">NADP</keyword>
<feature type="active site" description="Proton acceptor" evidence="13 14">
    <location>
        <position position="193"/>
    </location>
</feature>
<feature type="binding site" evidence="13">
    <location>
        <position position="257"/>
    </location>
    <ligand>
        <name>sn-glycerol 3-phosphate</name>
        <dbReference type="ChEBI" id="CHEBI:57597"/>
    </ligand>
</feature>
<dbReference type="NCBIfam" id="NF000940">
    <property type="entry name" value="PRK00094.1-2"/>
    <property type="match status" value="1"/>
</dbReference>
<dbReference type="GO" id="GO:0005975">
    <property type="term" value="P:carbohydrate metabolic process"/>
    <property type="evidence" value="ECO:0007669"/>
    <property type="project" value="InterPro"/>
</dbReference>